<protein>
    <submittedName>
        <fullName evidence="1">Uncharacterized protein</fullName>
    </submittedName>
</protein>
<gene>
    <name evidence="1" type="ORF">LCGC14_0358880</name>
</gene>
<name>A0A0F9WGU6_9ZZZZ</name>
<dbReference type="EMBL" id="LAZR01000276">
    <property type="protein sequence ID" value="KKN77613.1"/>
    <property type="molecule type" value="Genomic_DNA"/>
</dbReference>
<comment type="caution">
    <text evidence="1">The sequence shown here is derived from an EMBL/GenBank/DDBJ whole genome shotgun (WGS) entry which is preliminary data.</text>
</comment>
<proteinExistence type="predicted"/>
<organism evidence="1">
    <name type="scientific">marine sediment metagenome</name>
    <dbReference type="NCBI Taxonomy" id="412755"/>
    <lineage>
        <taxon>unclassified sequences</taxon>
        <taxon>metagenomes</taxon>
        <taxon>ecological metagenomes</taxon>
    </lineage>
</organism>
<accession>A0A0F9WGU6</accession>
<reference evidence="1" key="1">
    <citation type="journal article" date="2015" name="Nature">
        <title>Complex archaea that bridge the gap between prokaryotes and eukaryotes.</title>
        <authorList>
            <person name="Spang A."/>
            <person name="Saw J.H."/>
            <person name="Jorgensen S.L."/>
            <person name="Zaremba-Niedzwiedzka K."/>
            <person name="Martijn J."/>
            <person name="Lind A.E."/>
            <person name="van Eijk R."/>
            <person name="Schleper C."/>
            <person name="Guy L."/>
            <person name="Ettema T.J."/>
        </authorList>
    </citation>
    <scope>NUCLEOTIDE SEQUENCE</scope>
</reference>
<evidence type="ECO:0000313" key="1">
    <source>
        <dbReference type="EMBL" id="KKN77613.1"/>
    </source>
</evidence>
<dbReference type="AlphaFoldDB" id="A0A0F9WGU6"/>
<sequence length="64" mass="7153">MSKDDPYGDIKIYHKANLIAPDGSVSPLCAKTPRKLNLKKDVWTLDDASVTCKKCLSKMETIKE</sequence>